<comment type="caution">
    <text evidence="1">The sequence shown here is derived from an EMBL/GenBank/DDBJ whole genome shotgun (WGS) entry which is preliminary data.</text>
</comment>
<dbReference type="GeneID" id="42052204"/>
<keyword evidence="2" id="KW-1185">Reference proteome</keyword>
<sequence>MRLIRLRPATVGALCLKACACIMHIEAIRGGDAAISIERCSQSDVGQAAISPRIHFRSLKVSLPVYTKTDTKHKLLLNS</sequence>
<dbReference type="EMBL" id="FJOF01000007">
    <property type="protein sequence ID" value="CZR43758.1"/>
    <property type="molecule type" value="Genomic_DNA"/>
</dbReference>
<gene>
    <name evidence="1" type="ORF">FPRO_07325</name>
</gene>
<evidence type="ECO:0000313" key="2">
    <source>
        <dbReference type="Proteomes" id="UP000183971"/>
    </source>
</evidence>
<name>A0A1L7VTL0_FUSPR</name>
<dbReference type="AlphaFoldDB" id="A0A1L7VTL0"/>
<accession>A0A1L7VTL0</accession>
<dbReference type="VEuPathDB" id="FungiDB:FPRO_07325"/>
<protein>
    <submittedName>
        <fullName evidence="1">Uncharacterized protein</fullName>
    </submittedName>
</protein>
<dbReference type="RefSeq" id="XP_031084349.1">
    <property type="nucleotide sequence ID" value="XM_031218497.1"/>
</dbReference>
<dbReference type="Proteomes" id="UP000183971">
    <property type="component" value="Unassembled WGS sequence"/>
</dbReference>
<proteinExistence type="predicted"/>
<evidence type="ECO:0000313" key="1">
    <source>
        <dbReference type="EMBL" id="CZR43758.1"/>
    </source>
</evidence>
<reference evidence="2" key="1">
    <citation type="journal article" date="2016" name="Genome Biol. Evol.">
        <title>Comparative 'omics' of the Fusarium fujikuroi species complex highlights differences in genetic potential and metabolite synthesis.</title>
        <authorList>
            <person name="Niehaus E.-M."/>
            <person name="Muensterkoetter M."/>
            <person name="Proctor R.H."/>
            <person name="Brown D.W."/>
            <person name="Sharon A."/>
            <person name="Idan Y."/>
            <person name="Oren-Young L."/>
            <person name="Sieber C.M."/>
            <person name="Novak O."/>
            <person name="Pencik A."/>
            <person name="Tarkowska D."/>
            <person name="Hromadova K."/>
            <person name="Freeman S."/>
            <person name="Maymon M."/>
            <person name="Elazar M."/>
            <person name="Youssef S.A."/>
            <person name="El-Shabrawy E.S.M."/>
            <person name="Shalaby A.B.A."/>
            <person name="Houterman P."/>
            <person name="Brock N.L."/>
            <person name="Burkhardt I."/>
            <person name="Tsavkelova E.A."/>
            <person name="Dickschat J.S."/>
            <person name="Galuszka P."/>
            <person name="Gueldener U."/>
            <person name="Tudzynski B."/>
        </authorList>
    </citation>
    <scope>NUCLEOTIDE SEQUENCE [LARGE SCALE GENOMIC DNA]</scope>
    <source>
        <strain evidence="2">ET1</strain>
    </source>
</reference>
<organism evidence="1 2">
    <name type="scientific">Fusarium proliferatum (strain ET1)</name>
    <name type="common">Orchid endophyte fungus</name>
    <dbReference type="NCBI Taxonomy" id="1227346"/>
    <lineage>
        <taxon>Eukaryota</taxon>
        <taxon>Fungi</taxon>
        <taxon>Dikarya</taxon>
        <taxon>Ascomycota</taxon>
        <taxon>Pezizomycotina</taxon>
        <taxon>Sordariomycetes</taxon>
        <taxon>Hypocreomycetidae</taxon>
        <taxon>Hypocreales</taxon>
        <taxon>Nectriaceae</taxon>
        <taxon>Fusarium</taxon>
        <taxon>Fusarium fujikuroi species complex</taxon>
    </lineage>
</organism>